<dbReference type="PANTHER" id="PTHR30055:SF151">
    <property type="entry name" value="TRANSCRIPTIONAL REGULATORY PROTEIN"/>
    <property type="match status" value="1"/>
</dbReference>
<dbReference type="InterPro" id="IPR050109">
    <property type="entry name" value="HTH-type_TetR-like_transc_reg"/>
</dbReference>
<dbReference type="InterPro" id="IPR036271">
    <property type="entry name" value="Tet_transcr_reg_TetR-rel_C_sf"/>
</dbReference>
<accession>A0A917JMP0</accession>
<keyword evidence="1" id="KW-0678">Repressor</keyword>
<organism evidence="8 9">
    <name type="scientific">Saccharopolyspora thermophila</name>
    <dbReference type="NCBI Taxonomy" id="89367"/>
    <lineage>
        <taxon>Bacteria</taxon>
        <taxon>Bacillati</taxon>
        <taxon>Actinomycetota</taxon>
        <taxon>Actinomycetes</taxon>
        <taxon>Pseudonocardiales</taxon>
        <taxon>Pseudonocardiaceae</taxon>
        <taxon>Saccharopolyspora</taxon>
    </lineage>
</organism>
<keyword evidence="10" id="KW-1185">Reference proteome</keyword>
<dbReference type="PROSITE" id="PS50977">
    <property type="entry name" value="HTH_TETR_2"/>
    <property type="match status" value="1"/>
</dbReference>
<evidence type="ECO:0000313" key="8">
    <source>
        <dbReference type="EMBL" id="GGI77681.1"/>
    </source>
</evidence>
<reference evidence="8 9" key="2">
    <citation type="journal article" date="2014" name="Int. J. Syst. Evol. Microbiol.">
        <title>Complete genome sequence of Corynebacterium casei LMG S-19264T (=DSM 44701T), isolated from a smear-ripened cheese.</title>
        <authorList>
            <consortium name="US DOE Joint Genome Institute (JGI-PGF)"/>
            <person name="Walter F."/>
            <person name="Albersmeier A."/>
            <person name="Kalinowski J."/>
            <person name="Ruckert C."/>
        </authorList>
    </citation>
    <scope>NUCLEOTIDE SEQUENCE [LARGE SCALE GENOMIC DNA]</scope>
    <source>
        <strain evidence="8 9">CGMCC 4.7206</strain>
    </source>
</reference>
<reference evidence="7" key="1">
    <citation type="journal article" date="2014" name="Int. J. Syst. Evol. Microbiol.">
        <title>Complete genome of a new Firmicutes species belonging to the dominant human colonic microbiota ('Ruminococcus bicirculans') reveals two chromosomes and a selective capacity to utilize plant glucans.</title>
        <authorList>
            <consortium name="NISC Comparative Sequencing Program"/>
            <person name="Wegmann U."/>
            <person name="Louis P."/>
            <person name="Goesmann A."/>
            <person name="Henrissat B."/>
            <person name="Duncan S.H."/>
            <person name="Flint H.J."/>
        </authorList>
    </citation>
    <scope>NUCLEOTIDE SEQUENCE</scope>
    <source>
        <strain evidence="7">JCM 10664</strain>
    </source>
</reference>
<dbReference type="PRINTS" id="PR00400">
    <property type="entry name" value="TETREPRESSOR"/>
</dbReference>
<evidence type="ECO:0000256" key="3">
    <source>
        <dbReference type="ARBA" id="ARBA00023125"/>
    </source>
</evidence>
<name>A0A917JMP0_9PSEU</name>
<feature type="domain" description="HTH tetR-type" evidence="6">
    <location>
        <begin position="21"/>
        <end position="81"/>
    </location>
</feature>
<dbReference type="InterPro" id="IPR001647">
    <property type="entry name" value="HTH_TetR"/>
</dbReference>
<dbReference type="InterPro" id="IPR003012">
    <property type="entry name" value="Tet_transcr_reg_TetR"/>
</dbReference>
<protein>
    <submittedName>
        <fullName evidence="7 8">Transcriptional regulator</fullName>
    </submittedName>
</protein>
<dbReference type="GO" id="GO:0003700">
    <property type="term" value="F:DNA-binding transcription factor activity"/>
    <property type="evidence" value="ECO:0007669"/>
    <property type="project" value="TreeGrafter"/>
</dbReference>
<keyword evidence="3 5" id="KW-0238">DNA-binding</keyword>
<dbReference type="AlphaFoldDB" id="A0A917JMP0"/>
<reference evidence="7" key="5">
    <citation type="submission" date="2023-12" db="EMBL/GenBank/DDBJ databases">
        <authorList>
            <person name="Sun Q."/>
            <person name="Inoue M."/>
        </authorList>
    </citation>
    <scope>NUCLEOTIDE SEQUENCE</scope>
    <source>
        <strain evidence="7">JCM 10664</strain>
    </source>
</reference>
<dbReference type="PANTHER" id="PTHR30055">
    <property type="entry name" value="HTH-TYPE TRANSCRIPTIONAL REGULATOR RUTR"/>
    <property type="match status" value="1"/>
</dbReference>
<dbReference type="InterPro" id="IPR004111">
    <property type="entry name" value="Repressor_TetR_C"/>
</dbReference>
<evidence type="ECO:0000256" key="2">
    <source>
        <dbReference type="ARBA" id="ARBA00023015"/>
    </source>
</evidence>
<dbReference type="Proteomes" id="UP001500220">
    <property type="component" value="Unassembled WGS sequence"/>
</dbReference>
<dbReference type="RefSeq" id="WP_188986405.1">
    <property type="nucleotide sequence ID" value="NZ_BAAAHC010000011.1"/>
</dbReference>
<evidence type="ECO:0000256" key="1">
    <source>
        <dbReference type="ARBA" id="ARBA00022491"/>
    </source>
</evidence>
<dbReference type="Proteomes" id="UP000597989">
    <property type="component" value="Unassembled WGS sequence"/>
</dbReference>
<sequence>MSVPVPPWQQRAARSRAPKQPLSLELIVRTALDLLDAEGLDAVSMRKVAQRLGTGAASLYAHVRNKDELHELMLDLVFGEIEVPRPDPRRWQDQIKAVIRRQVEVLARHPGIAQVVLRTPAPTGPNALGITEAMLAILRSAGLPDRAVAFGVDILALYGTAAALERSAGFGLDEAELGDRMRQVGEYLTQLPAERFPTIVAMLPALMSGDADERFEFGLDLIVRGLAEHASERSG</sequence>
<gene>
    <name evidence="7" type="primary">actII</name>
    <name evidence="7" type="ORF">GCM10009545_30670</name>
    <name evidence="8" type="ORF">GCM10011581_13520</name>
</gene>
<dbReference type="SUPFAM" id="SSF46689">
    <property type="entry name" value="Homeodomain-like"/>
    <property type="match status" value="1"/>
</dbReference>
<evidence type="ECO:0000256" key="4">
    <source>
        <dbReference type="ARBA" id="ARBA00023163"/>
    </source>
</evidence>
<evidence type="ECO:0000313" key="10">
    <source>
        <dbReference type="Proteomes" id="UP001500220"/>
    </source>
</evidence>
<dbReference type="SUPFAM" id="SSF48498">
    <property type="entry name" value="Tetracyclin repressor-like, C-terminal domain"/>
    <property type="match status" value="1"/>
</dbReference>
<proteinExistence type="predicted"/>
<keyword evidence="2" id="KW-0805">Transcription regulation</keyword>
<evidence type="ECO:0000256" key="5">
    <source>
        <dbReference type="PROSITE-ProRule" id="PRU00335"/>
    </source>
</evidence>
<evidence type="ECO:0000313" key="9">
    <source>
        <dbReference type="Proteomes" id="UP000597989"/>
    </source>
</evidence>
<dbReference type="Gene3D" id="1.10.357.10">
    <property type="entry name" value="Tetracycline Repressor, domain 2"/>
    <property type="match status" value="1"/>
</dbReference>
<comment type="caution">
    <text evidence="8">The sequence shown here is derived from an EMBL/GenBank/DDBJ whole genome shotgun (WGS) entry which is preliminary data.</text>
</comment>
<dbReference type="GO" id="GO:0045892">
    <property type="term" value="P:negative regulation of DNA-templated transcription"/>
    <property type="evidence" value="ECO:0007669"/>
    <property type="project" value="InterPro"/>
</dbReference>
<evidence type="ECO:0000259" key="6">
    <source>
        <dbReference type="PROSITE" id="PS50977"/>
    </source>
</evidence>
<reference evidence="8" key="4">
    <citation type="submission" date="2020-09" db="EMBL/GenBank/DDBJ databases">
        <authorList>
            <person name="Sun Q."/>
            <person name="Zhou Y."/>
        </authorList>
    </citation>
    <scope>NUCLEOTIDE SEQUENCE</scope>
    <source>
        <strain evidence="8">CGMCC 4.7206</strain>
    </source>
</reference>
<keyword evidence="4" id="KW-0804">Transcription</keyword>
<dbReference type="GO" id="GO:0046677">
    <property type="term" value="P:response to antibiotic"/>
    <property type="evidence" value="ECO:0007669"/>
    <property type="project" value="InterPro"/>
</dbReference>
<dbReference type="InterPro" id="IPR009057">
    <property type="entry name" value="Homeodomain-like_sf"/>
</dbReference>
<dbReference type="EMBL" id="BAAAHC010000011">
    <property type="protein sequence ID" value="GAA0526209.1"/>
    <property type="molecule type" value="Genomic_DNA"/>
</dbReference>
<dbReference type="EMBL" id="BMMT01000003">
    <property type="protein sequence ID" value="GGI77681.1"/>
    <property type="molecule type" value="Genomic_DNA"/>
</dbReference>
<evidence type="ECO:0000313" key="7">
    <source>
        <dbReference type="EMBL" id="GAA0526209.1"/>
    </source>
</evidence>
<dbReference type="GO" id="GO:0000976">
    <property type="term" value="F:transcription cis-regulatory region binding"/>
    <property type="evidence" value="ECO:0007669"/>
    <property type="project" value="TreeGrafter"/>
</dbReference>
<dbReference type="Pfam" id="PF00440">
    <property type="entry name" value="TetR_N"/>
    <property type="match status" value="1"/>
</dbReference>
<reference evidence="10" key="3">
    <citation type="journal article" date="2019" name="Int. J. Syst. Evol. Microbiol.">
        <title>The Global Catalogue of Microorganisms (GCM) 10K type strain sequencing project: providing services to taxonomists for standard genome sequencing and annotation.</title>
        <authorList>
            <consortium name="The Broad Institute Genomics Platform"/>
            <consortium name="The Broad Institute Genome Sequencing Center for Infectious Disease"/>
            <person name="Wu L."/>
            <person name="Ma J."/>
        </authorList>
    </citation>
    <scope>NUCLEOTIDE SEQUENCE [LARGE SCALE GENOMIC DNA]</scope>
    <source>
        <strain evidence="10">JCM 10664</strain>
    </source>
</reference>
<feature type="DNA-binding region" description="H-T-H motif" evidence="5">
    <location>
        <begin position="44"/>
        <end position="63"/>
    </location>
</feature>
<dbReference type="Pfam" id="PF02909">
    <property type="entry name" value="TetR_C_1"/>
    <property type="match status" value="1"/>
</dbReference>